<dbReference type="GO" id="GO:0016616">
    <property type="term" value="F:oxidoreductase activity, acting on the CH-OH group of donors, NAD or NADP as acceptor"/>
    <property type="evidence" value="ECO:0007669"/>
    <property type="project" value="InterPro"/>
</dbReference>
<organism evidence="7 8">
    <name type="scientific">Verticiella sediminum</name>
    <dbReference type="NCBI Taxonomy" id="1247510"/>
    <lineage>
        <taxon>Bacteria</taxon>
        <taxon>Pseudomonadati</taxon>
        <taxon>Pseudomonadota</taxon>
        <taxon>Betaproteobacteria</taxon>
        <taxon>Burkholderiales</taxon>
        <taxon>Alcaligenaceae</taxon>
        <taxon>Verticiella</taxon>
    </lineage>
</organism>
<dbReference type="OrthoDB" id="9805416at2"/>
<dbReference type="GO" id="GO:0051287">
    <property type="term" value="F:NAD binding"/>
    <property type="evidence" value="ECO:0007669"/>
    <property type="project" value="InterPro"/>
</dbReference>
<accession>A0A556AJ99</accession>
<gene>
    <name evidence="7" type="ORF">FOZ76_16330</name>
</gene>
<evidence type="ECO:0000256" key="1">
    <source>
        <dbReference type="ARBA" id="ARBA00005854"/>
    </source>
</evidence>
<evidence type="ECO:0000313" key="8">
    <source>
        <dbReference type="Proteomes" id="UP000318405"/>
    </source>
</evidence>
<dbReference type="InterPro" id="IPR006140">
    <property type="entry name" value="D-isomer_DH_NAD-bd"/>
</dbReference>
<dbReference type="Gene3D" id="3.40.50.720">
    <property type="entry name" value="NAD(P)-binding Rossmann-like Domain"/>
    <property type="match status" value="2"/>
</dbReference>
<dbReference type="PROSITE" id="PS00671">
    <property type="entry name" value="D_2_HYDROXYACID_DH_3"/>
    <property type="match status" value="1"/>
</dbReference>
<dbReference type="SUPFAM" id="SSF52283">
    <property type="entry name" value="Formate/glycerate dehydrogenase catalytic domain-like"/>
    <property type="match status" value="1"/>
</dbReference>
<name>A0A556AJ99_9BURK</name>
<comment type="similarity">
    <text evidence="1 4">Belongs to the D-isomer specific 2-hydroxyacid dehydrogenase family.</text>
</comment>
<dbReference type="EMBL" id="VLTJ01000029">
    <property type="protein sequence ID" value="TSH92953.1"/>
    <property type="molecule type" value="Genomic_DNA"/>
</dbReference>
<dbReference type="Proteomes" id="UP000318405">
    <property type="component" value="Unassembled WGS sequence"/>
</dbReference>
<proteinExistence type="inferred from homology"/>
<dbReference type="Pfam" id="PF00389">
    <property type="entry name" value="2-Hacid_dh"/>
    <property type="match status" value="1"/>
</dbReference>
<evidence type="ECO:0000259" key="6">
    <source>
        <dbReference type="Pfam" id="PF02826"/>
    </source>
</evidence>
<sequence length="332" mass="35471">MARPIVVVSSPMHEVGIELLRQTCEVREVHYGVATDPQMLDALRDADAVITRSLVVTPEILAQCPRLRIVAKHGAGVDTIDVAAATELGIVVANSGDANALGVAEHAVVLMLATLRHVPDIHEIVKTGGGFAERERRVFGDLWESTVGLVGFGNIGRATGRMCQGGFRSTLIAFDPTVDAATMAAAGAQKMPDLDTLLQRADIVSLHLPLTDGTRHLIGARELDLMQRDAIIVNTSRGGIIDEAALCDALRTGRIAGAGIDVFEQEPPPRDNPLFALKNVVLSPHIGGATLAARRRSSLRSAQAALAVLDNRWPDYPINRDAVRGHTRARLA</sequence>
<feature type="domain" description="D-isomer specific 2-hydroxyacid dehydrogenase catalytic" evidence="5">
    <location>
        <begin position="6"/>
        <end position="319"/>
    </location>
</feature>
<protein>
    <submittedName>
        <fullName evidence="7">Hydroxyacid dehydrogenase</fullName>
    </submittedName>
</protein>
<dbReference type="CDD" id="cd12173">
    <property type="entry name" value="PGDH_4"/>
    <property type="match status" value="1"/>
</dbReference>
<evidence type="ECO:0000259" key="5">
    <source>
        <dbReference type="Pfam" id="PF00389"/>
    </source>
</evidence>
<reference evidence="7 8" key="1">
    <citation type="submission" date="2019-07" db="EMBL/GenBank/DDBJ databases">
        <title>Qingshengfaniella alkalisoli gen. nov., sp. nov., isolated from saline soil.</title>
        <authorList>
            <person name="Xu L."/>
            <person name="Huang X.-X."/>
            <person name="Sun J.-Q."/>
        </authorList>
    </citation>
    <scope>NUCLEOTIDE SEQUENCE [LARGE SCALE GENOMIC DNA]</scope>
    <source>
        <strain evidence="7 8">DSM 27279</strain>
    </source>
</reference>
<evidence type="ECO:0000256" key="4">
    <source>
        <dbReference type="RuleBase" id="RU003719"/>
    </source>
</evidence>
<dbReference type="RefSeq" id="WP_143949319.1">
    <property type="nucleotide sequence ID" value="NZ_BAABMB010000001.1"/>
</dbReference>
<dbReference type="FunFam" id="3.40.50.720:FF:000203">
    <property type="entry name" value="D-3-phosphoglycerate dehydrogenase (SerA)"/>
    <property type="match status" value="1"/>
</dbReference>
<dbReference type="Pfam" id="PF02826">
    <property type="entry name" value="2-Hacid_dh_C"/>
    <property type="match status" value="1"/>
</dbReference>
<evidence type="ECO:0000256" key="3">
    <source>
        <dbReference type="ARBA" id="ARBA00023027"/>
    </source>
</evidence>
<evidence type="ECO:0000313" key="7">
    <source>
        <dbReference type="EMBL" id="TSH92953.1"/>
    </source>
</evidence>
<dbReference type="PROSITE" id="PS00670">
    <property type="entry name" value="D_2_HYDROXYACID_DH_2"/>
    <property type="match status" value="1"/>
</dbReference>
<dbReference type="InterPro" id="IPR036291">
    <property type="entry name" value="NAD(P)-bd_dom_sf"/>
</dbReference>
<keyword evidence="3" id="KW-0520">NAD</keyword>
<dbReference type="PANTHER" id="PTHR42789">
    <property type="entry name" value="D-ISOMER SPECIFIC 2-HYDROXYACID DEHYDROGENASE FAMILY PROTEIN (AFU_ORTHOLOGUE AFUA_6G10090)"/>
    <property type="match status" value="1"/>
</dbReference>
<dbReference type="SUPFAM" id="SSF51735">
    <property type="entry name" value="NAD(P)-binding Rossmann-fold domains"/>
    <property type="match status" value="1"/>
</dbReference>
<dbReference type="InterPro" id="IPR029753">
    <property type="entry name" value="D-isomer_DH_CS"/>
</dbReference>
<dbReference type="AlphaFoldDB" id="A0A556AJ99"/>
<keyword evidence="2 4" id="KW-0560">Oxidoreductase</keyword>
<feature type="domain" description="D-isomer specific 2-hydroxyacid dehydrogenase NAD-binding" evidence="6">
    <location>
        <begin position="109"/>
        <end position="287"/>
    </location>
</feature>
<dbReference type="InterPro" id="IPR006139">
    <property type="entry name" value="D-isomer_2_OHA_DH_cat_dom"/>
</dbReference>
<dbReference type="InterPro" id="IPR050857">
    <property type="entry name" value="D-2-hydroxyacid_DH"/>
</dbReference>
<dbReference type="PANTHER" id="PTHR42789:SF1">
    <property type="entry name" value="D-ISOMER SPECIFIC 2-HYDROXYACID DEHYDROGENASE FAMILY PROTEIN (AFU_ORTHOLOGUE AFUA_6G10090)"/>
    <property type="match status" value="1"/>
</dbReference>
<keyword evidence="8" id="KW-1185">Reference proteome</keyword>
<evidence type="ECO:0000256" key="2">
    <source>
        <dbReference type="ARBA" id="ARBA00023002"/>
    </source>
</evidence>
<comment type="caution">
    <text evidence="7">The sequence shown here is derived from an EMBL/GenBank/DDBJ whole genome shotgun (WGS) entry which is preliminary data.</text>
</comment>